<keyword evidence="5 9" id="KW-1133">Transmembrane helix</keyword>
<gene>
    <name evidence="11" type="ORF">BEWA_053220</name>
</gene>
<evidence type="ECO:0000313" key="11">
    <source>
        <dbReference type="EMBL" id="EKX73267.1"/>
    </source>
</evidence>
<keyword evidence="8 9" id="KW-0472">Membrane</keyword>
<evidence type="ECO:0000256" key="4">
    <source>
        <dbReference type="ARBA" id="ARBA00022692"/>
    </source>
</evidence>
<feature type="domain" description="3-oxo-5-alpha-steroid 4-dehydrogenase C-terminal" evidence="10">
    <location>
        <begin position="131"/>
        <end position="282"/>
    </location>
</feature>
<evidence type="ECO:0000256" key="7">
    <source>
        <dbReference type="ARBA" id="ARBA00023098"/>
    </source>
</evidence>
<keyword evidence="12" id="KW-1185">Reference proteome</keyword>
<feature type="transmembrane region" description="Helical" evidence="9">
    <location>
        <begin position="175"/>
        <end position="195"/>
    </location>
</feature>
<dbReference type="eggNOG" id="KOG1639">
    <property type="taxonomic scope" value="Eukaryota"/>
</dbReference>
<protein>
    <recommendedName>
        <fullName evidence="10">3-oxo-5-alpha-steroid 4-dehydrogenase C-terminal domain-containing protein</fullName>
    </recommendedName>
</protein>
<proteinExistence type="inferred from homology"/>
<dbReference type="GO" id="GO:0016020">
    <property type="term" value="C:membrane"/>
    <property type="evidence" value="ECO:0007669"/>
    <property type="project" value="UniProtKB-SubCell"/>
</dbReference>
<dbReference type="InterPro" id="IPR039357">
    <property type="entry name" value="SRD5A/TECR"/>
</dbReference>
<dbReference type="GO" id="GO:0042761">
    <property type="term" value="P:very long-chain fatty acid biosynthetic process"/>
    <property type="evidence" value="ECO:0007669"/>
    <property type="project" value="TreeGrafter"/>
</dbReference>
<evidence type="ECO:0000256" key="5">
    <source>
        <dbReference type="ARBA" id="ARBA00022989"/>
    </source>
</evidence>
<evidence type="ECO:0000256" key="9">
    <source>
        <dbReference type="SAM" id="Phobius"/>
    </source>
</evidence>
<name>L1LCX7_THEEQ</name>
<dbReference type="STRING" id="1537102.L1LCX7"/>
<dbReference type="GO" id="GO:0016627">
    <property type="term" value="F:oxidoreductase activity, acting on the CH-CH group of donors"/>
    <property type="evidence" value="ECO:0007669"/>
    <property type="project" value="InterPro"/>
</dbReference>
<comment type="subcellular location">
    <subcellularLocation>
        <location evidence="1">Membrane</location>
        <topology evidence="1">Multi-pass membrane protein</topology>
    </subcellularLocation>
</comment>
<evidence type="ECO:0000256" key="3">
    <source>
        <dbReference type="ARBA" id="ARBA00022516"/>
    </source>
</evidence>
<comment type="caution">
    <text evidence="11">The sequence shown here is derived from an EMBL/GenBank/DDBJ whole genome shotgun (WGS) entry which is preliminary data.</text>
</comment>
<evidence type="ECO:0000256" key="2">
    <source>
        <dbReference type="ARBA" id="ARBA00007742"/>
    </source>
</evidence>
<keyword evidence="3" id="KW-0444">Lipid biosynthesis</keyword>
<reference evidence="11 12" key="1">
    <citation type="journal article" date="2012" name="BMC Genomics">
        <title>Comparative genomic analysis and phylogenetic position of Theileria equi.</title>
        <authorList>
            <person name="Kappmeyer L.S."/>
            <person name="Thiagarajan M."/>
            <person name="Herndon D.R."/>
            <person name="Ramsay J.D."/>
            <person name="Caler E."/>
            <person name="Djikeng A."/>
            <person name="Gillespie J.J."/>
            <person name="Lau A.O."/>
            <person name="Roalson E.H."/>
            <person name="Silva J.C."/>
            <person name="Silva M.G."/>
            <person name="Suarez C.E."/>
            <person name="Ueti M.W."/>
            <person name="Nene V.M."/>
            <person name="Mealey R.H."/>
            <person name="Knowles D.P."/>
            <person name="Brayton K.A."/>
        </authorList>
    </citation>
    <scope>NUCLEOTIDE SEQUENCE [LARGE SCALE GENOMIC DNA]</scope>
    <source>
        <strain evidence="11 12">WA</strain>
    </source>
</reference>
<dbReference type="AlphaFoldDB" id="L1LCX7"/>
<evidence type="ECO:0000313" key="12">
    <source>
        <dbReference type="Proteomes" id="UP000031512"/>
    </source>
</evidence>
<evidence type="ECO:0000256" key="8">
    <source>
        <dbReference type="ARBA" id="ARBA00023136"/>
    </source>
</evidence>
<dbReference type="PROSITE" id="PS50244">
    <property type="entry name" value="S5A_REDUCTASE"/>
    <property type="match status" value="1"/>
</dbReference>
<dbReference type="PANTHER" id="PTHR10556:SF28">
    <property type="entry name" value="VERY-LONG-CHAIN ENOYL-COA REDUCTASE"/>
    <property type="match status" value="1"/>
</dbReference>
<dbReference type="Pfam" id="PF02544">
    <property type="entry name" value="Steroid_dh"/>
    <property type="match status" value="1"/>
</dbReference>
<dbReference type="RefSeq" id="XP_004832719.1">
    <property type="nucleotide sequence ID" value="XM_004832662.1"/>
</dbReference>
<evidence type="ECO:0000256" key="1">
    <source>
        <dbReference type="ARBA" id="ARBA00004141"/>
    </source>
</evidence>
<dbReference type="InterPro" id="IPR001104">
    <property type="entry name" value="3-oxo-5_a-steroid_4-DH_C"/>
</dbReference>
<dbReference type="GeneID" id="15802874"/>
<sequence>MNLLLKRHNGAFIDRITVPDDASVEDLKSIFCEKSNGPRLVGNKLTDCGVKDDTSLYFKDLGVQISWRLVFFIEYLGPLIITPLLYYFPSVFYSQESKGRIFTQQLAFVMLMFHFIKREFETLFLHKFSKNTMPIMNLFKNCFHYWILCGLGIGYYLFHPLYTPIMFLNSKYEKMVLFVLFFVFQFMMFMTHLTLRRLRPAGTTERGIPMNWGFQFVSCANYLWELMVWICFALFVNTVTAYFFVVVVTFILCQWAKKRHNRYLVEFPNYSKTRMALIPFIY</sequence>
<dbReference type="PANTHER" id="PTHR10556">
    <property type="entry name" value="3-OXO-5-ALPHA-STEROID 4-DEHYDROGENASE"/>
    <property type="match status" value="1"/>
</dbReference>
<comment type="similarity">
    <text evidence="2">Belongs to the steroid 5-alpha reductase family.</text>
</comment>
<feature type="transmembrane region" description="Helical" evidence="9">
    <location>
        <begin position="143"/>
        <end position="163"/>
    </location>
</feature>
<dbReference type="Proteomes" id="UP000031512">
    <property type="component" value="Unassembled WGS sequence"/>
</dbReference>
<evidence type="ECO:0000259" key="10">
    <source>
        <dbReference type="Pfam" id="PF02544"/>
    </source>
</evidence>
<dbReference type="KEGG" id="beq:BEWA_053220"/>
<evidence type="ECO:0000256" key="6">
    <source>
        <dbReference type="ARBA" id="ARBA00023002"/>
    </source>
</evidence>
<organism evidence="11 12">
    <name type="scientific">Theileria equi strain WA</name>
    <dbReference type="NCBI Taxonomy" id="1537102"/>
    <lineage>
        <taxon>Eukaryota</taxon>
        <taxon>Sar</taxon>
        <taxon>Alveolata</taxon>
        <taxon>Apicomplexa</taxon>
        <taxon>Aconoidasida</taxon>
        <taxon>Piroplasmida</taxon>
        <taxon>Theileriidae</taxon>
        <taxon>Theileria</taxon>
    </lineage>
</organism>
<keyword evidence="6" id="KW-0560">Oxidoreductase</keyword>
<dbReference type="EMBL" id="ACOU01000003">
    <property type="protein sequence ID" value="EKX73267.1"/>
    <property type="molecule type" value="Genomic_DNA"/>
</dbReference>
<keyword evidence="4 9" id="KW-0812">Transmembrane</keyword>
<feature type="transmembrane region" description="Helical" evidence="9">
    <location>
        <begin position="65"/>
        <end position="87"/>
    </location>
</feature>
<dbReference type="VEuPathDB" id="PiroplasmaDB:BEWA_053220"/>
<accession>L1LCX7</accession>
<feature type="transmembrane region" description="Helical" evidence="9">
    <location>
        <begin position="226"/>
        <end position="253"/>
    </location>
</feature>
<dbReference type="OrthoDB" id="540503at2759"/>
<keyword evidence="7" id="KW-0443">Lipid metabolism</keyword>